<dbReference type="GO" id="GO:0047746">
    <property type="term" value="F:chlorophyllase activity"/>
    <property type="evidence" value="ECO:0007669"/>
    <property type="project" value="TreeGrafter"/>
</dbReference>
<organism evidence="2 3">
    <name type="scientific">Chlorella vulgaris</name>
    <name type="common">Green alga</name>
    <dbReference type="NCBI Taxonomy" id="3077"/>
    <lineage>
        <taxon>Eukaryota</taxon>
        <taxon>Viridiplantae</taxon>
        <taxon>Chlorophyta</taxon>
        <taxon>core chlorophytes</taxon>
        <taxon>Trebouxiophyceae</taxon>
        <taxon>Chlorellales</taxon>
        <taxon>Chlorellaceae</taxon>
        <taxon>Chlorella clade</taxon>
        <taxon>Chlorella</taxon>
    </lineage>
</organism>
<dbReference type="GO" id="GO:0015996">
    <property type="term" value="P:chlorophyll catabolic process"/>
    <property type="evidence" value="ECO:0007669"/>
    <property type="project" value="TreeGrafter"/>
</dbReference>
<dbReference type="SUPFAM" id="SSF53474">
    <property type="entry name" value="alpha/beta-Hydrolases"/>
    <property type="match status" value="1"/>
</dbReference>
<evidence type="ECO:0000256" key="1">
    <source>
        <dbReference type="SAM" id="MobiDB-lite"/>
    </source>
</evidence>
<dbReference type="Proteomes" id="UP001055712">
    <property type="component" value="Unassembled WGS sequence"/>
</dbReference>
<dbReference type="OrthoDB" id="2093222at2759"/>
<protein>
    <recommendedName>
        <fullName evidence="4">Chlorophyllase</fullName>
    </recommendedName>
</protein>
<sequence length="504" mass="52414">MAAAAVSSAAPAITHTYRRPPASFDFGCHRDWRPPVIRPRRLRWEQRAAATAAAGGDDARDRDSWHASPSRRHQLLLASSGLLLAAAPAALQGEAQAVASNIAATSEAATSSSAAIPAASQLAAATVDLPNYASAGPFSHTWLPPLEHTCVSCFPQCSDNRCLLKLHVCYPRGGAGLGLKAPFPLAIITPGFLLGSDQYTGYAERLASWGYTTVVWDKNEKALEPMGDRLCVAFLREIMDWCGSDSLLRQLADTSRVYLCGHSRGGKLSTLAALEDERVAALFLIDPVDLTIYAPQGPDTPSAVTGLEAAGRQGRSLPLAVMGSGLGGDCVPSDSNYARYFAAASAPALEVVVPSAGHFQFLRARGGFMDAVCAFGKAADPAVQALTQAAMVAWAETMVRGTDCADGSRERASSSSNSSSSAEAGYSSALLSSSSSSAGSGDGLPPPRLRMGLDSSGNFAAGLATWDAAGRLFDSSDRVRQMLAGGGGGAAVPEFSVRLKSFAL</sequence>
<dbReference type="InterPro" id="IPR017395">
    <property type="entry name" value="Chlorophyllase-like"/>
</dbReference>
<gene>
    <name evidence="2" type="ORF">D9Q98_006657</name>
</gene>
<name>A0A9D4YVA5_CHLVU</name>
<evidence type="ECO:0000313" key="3">
    <source>
        <dbReference type="Proteomes" id="UP001055712"/>
    </source>
</evidence>
<reference evidence="2" key="1">
    <citation type="journal article" date="2019" name="Plant J.">
        <title>Chlorella vulgaris genome assembly and annotation reveals the molecular basis for metabolic acclimation to high light conditions.</title>
        <authorList>
            <person name="Cecchin M."/>
            <person name="Marcolungo L."/>
            <person name="Rossato M."/>
            <person name="Girolomoni L."/>
            <person name="Cosentino E."/>
            <person name="Cuine S."/>
            <person name="Li-Beisson Y."/>
            <person name="Delledonne M."/>
            <person name="Ballottari M."/>
        </authorList>
    </citation>
    <scope>NUCLEOTIDE SEQUENCE</scope>
    <source>
        <strain evidence="2">211/11P</strain>
    </source>
</reference>
<dbReference type="EMBL" id="SIDB01000009">
    <property type="protein sequence ID" value="KAI3428278.1"/>
    <property type="molecule type" value="Genomic_DNA"/>
</dbReference>
<feature type="compositionally biased region" description="Low complexity" evidence="1">
    <location>
        <begin position="47"/>
        <end position="56"/>
    </location>
</feature>
<evidence type="ECO:0000313" key="2">
    <source>
        <dbReference type="EMBL" id="KAI3428278.1"/>
    </source>
</evidence>
<accession>A0A9D4YVA5</accession>
<proteinExistence type="predicted"/>
<dbReference type="AlphaFoldDB" id="A0A9D4YVA5"/>
<dbReference type="PANTHER" id="PTHR33428">
    <property type="entry name" value="CHLOROPHYLLASE-2, CHLOROPLASTIC"/>
    <property type="match status" value="1"/>
</dbReference>
<keyword evidence="3" id="KW-1185">Reference proteome</keyword>
<dbReference type="Pfam" id="PF07224">
    <property type="entry name" value="Chlorophyllase"/>
    <property type="match status" value="1"/>
</dbReference>
<evidence type="ECO:0008006" key="4">
    <source>
        <dbReference type="Google" id="ProtNLM"/>
    </source>
</evidence>
<feature type="region of interest" description="Disordered" evidence="1">
    <location>
        <begin position="47"/>
        <end position="67"/>
    </location>
</feature>
<comment type="caution">
    <text evidence="2">The sequence shown here is derived from an EMBL/GenBank/DDBJ whole genome shotgun (WGS) entry which is preliminary data.</text>
</comment>
<reference evidence="2" key="2">
    <citation type="submission" date="2020-11" db="EMBL/GenBank/DDBJ databases">
        <authorList>
            <person name="Cecchin M."/>
            <person name="Marcolungo L."/>
            <person name="Rossato M."/>
            <person name="Girolomoni L."/>
            <person name="Cosentino E."/>
            <person name="Cuine S."/>
            <person name="Li-Beisson Y."/>
            <person name="Delledonne M."/>
            <person name="Ballottari M."/>
        </authorList>
    </citation>
    <scope>NUCLEOTIDE SEQUENCE</scope>
    <source>
        <strain evidence="2">211/11P</strain>
        <tissue evidence="2">Whole cell</tissue>
    </source>
</reference>
<dbReference type="PANTHER" id="PTHR33428:SF14">
    <property type="entry name" value="CARBOXYLESTERASE TYPE B DOMAIN-CONTAINING PROTEIN"/>
    <property type="match status" value="1"/>
</dbReference>
<dbReference type="InterPro" id="IPR029058">
    <property type="entry name" value="AB_hydrolase_fold"/>
</dbReference>
<dbReference type="Gene3D" id="3.40.50.1820">
    <property type="entry name" value="alpha/beta hydrolase"/>
    <property type="match status" value="1"/>
</dbReference>